<keyword evidence="4" id="KW-1185">Reference proteome</keyword>
<evidence type="ECO:0000313" key="3">
    <source>
        <dbReference type="EMBL" id="MCD7452147.1"/>
    </source>
</evidence>
<keyword evidence="2" id="KW-1133">Transmembrane helix</keyword>
<feature type="compositionally biased region" description="Gly residues" evidence="1">
    <location>
        <begin position="1"/>
        <end position="12"/>
    </location>
</feature>
<evidence type="ECO:0000256" key="1">
    <source>
        <dbReference type="SAM" id="MobiDB-lite"/>
    </source>
</evidence>
<feature type="non-terminal residue" evidence="3">
    <location>
        <position position="51"/>
    </location>
</feature>
<evidence type="ECO:0000313" key="4">
    <source>
        <dbReference type="Proteomes" id="UP000823775"/>
    </source>
</evidence>
<dbReference type="Proteomes" id="UP000823775">
    <property type="component" value="Unassembled WGS sequence"/>
</dbReference>
<feature type="non-terminal residue" evidence="3">
    <location>
        <position position="1"/>
    </location>
</feature>
<evidence type="ECO:0000256" key="2">
    <source>
        <dbReference type="SAM" id="Phobius"/>
    </source>
</evidence>
<protein>
    <submittedName>
        <fullName evidence="3">Uncharacterized protein</fullName>
    </submittedName>
</protein>
<reference evidence="3 4" key="1">
    <citation type="journal article" date="2021" name="BMC Genomics">
        <title>Datura genome reveals duplications of psychoactive alkaloid biosynthetic genes and high mutation rate following tissue culture.</title>
        <authorList>
            <person name="Rajewski A."/>
            <person name="Carter-House D."/>
            <person name="Stajich J."/>
            <person name="Litt A."/>
        </authorList>
    </citation>
    <scope>NUCLEOTIDE SEQUENCE [LARGE SCALE GENOMIC DNA]</scope>
    <source>
        <strain evidence="3">AR-01</strain>
    </source>
</reference>
<gene>
    <name evidence="3" type="ORF">HAX54_015166</name>
</gene>
<feature type="transmembrane region" description="Helical" evidence="2">
    <location>
        <begin position="30"/>
        <end position="50"/>
    </location>
</feature>
<sequence>SVAAGGGCGGGPTRNFPTISPRNSNYHVDMSTTLTLPPLIFICLNIIVLFR</sequence>
<accession>A0ABS8RZI0</accession>
<keyword evidence="2" id="KW-0812">Transmembrane</keyword>
<feature type="region of interest" description="Disordered" evidence="1">
    <location>
        <begin position="1"/>
        <end position="22"/>
    </location>
</feature>
<comment type="caution">
    <text evidence="3">The sequence shown here is derived from an EMBL/GenBank/DDBJ whole genome shotgun (WGS) entry which is preliminary data.</text>
</comment>
<organism evidence="3 4">
    <name type="scientific">Datura stramonium</name>
    <name type="common">Jimsonweed</name>
    <name type="synonym">Common thornapple</name>
    <dbReference type="NCBI Taxonomy" id="4076"/>
    <lineage>
        <taxon>Eukaryota</taxon>
        <taxon>Viridiplantae</taxon>
        <taxon>Streptophyta</taxon>
        <taxon>Embryophyta</taxon>
        <taxon>Tracheophyta</taxon>
        <taxon>Spermatophyta</taxon>
        <taxon>Magnoliopsida</taxon>
        <taxon>eudicotyledons</taxon>
        <taxon>Gunneridae</taxon>
        <taxon>Pentapetalae</taxon>
        <taxon>asterids</taxon>
        <taxon>lamiids</taxon>
        <taxon>Solanales</taxon>
        <taxon>Solanaceae</taxon>
        <taxon>Solanoideae</taxon>
        <taxon>Datureae</taxon>
        <taxon>Datura</taxon>
    </lineage>
</organism>
<name>A0ABS8RZI0_DATST</name>
<dbReference type="EMBL" id="JACEIK010000196">
    <property type="protein sequence ID" value="MCD7452147.1"/>
    <property type="molecule type" value="Genomic_DNA"/>
</dbReference>
<keyword evidence="2" id="KW-0472">Membrane</keyword>
<proteinExistence type="predicted"/>